<dbReference type="GO" id="GO:0005886">
    <property type="term" value="C:plasma membrane"/>
    <property type="evidence" value="ECO:0007669"/>
    <property type="project" value="TreeGrafter"/>
</dbReference>
<organism evidence="9 10">
    <name type="scientific">Parafrankia soli</name>
    <dbReference type="NCBI Taxonomy" id="2599596"/>
    <lineage>
        <taxon>Bacteria</taxon>
        <taxon>Bacillati</taxon>
        <taxon>Actinomycetota</taxon>
        <taxon>Actinomycetes</taxon>
        <taxon>Frankiales</taxon>
        <taxon>Frankiaceae</taxon>
        <taxon>Parafrankia</taxon>
    </lineage>
</organism>
<proteinExistence type="predicted"/>
<dbReference type="PANTHER" id="PTHR34820:SF4">
    <property type="entry name" value="INNER MEMBRANE PROTEIN YEBZ"/>
    <property type="match status" value="1"/>
</dbReference>
<dbReference type="SUPFAM" id="SSF81296">
    <property type="entry name" value="E set domains"/>
    <property type="match status" value="1"/>
</dbReference>
<dbReference type="InterPro" id="IPR007348">
    <property type="entry name" value="CopC_dom"/>
</dbReference>
<keyword evidence="6" id="KW-1133">Transmembrane helix</keyword>
<dbReference type="EMBL" id="MAXA01000218">
    <property type="protein sequence ID" value="OHV27709.1"/>
    <property type="molecule type" value="Genomic_DNA"/>
</dbReference>
<dbReference type="AlphaFoldDB" id="A0A1S1Q2A3"/>
<keyword evidence="10" id="KW-1185">Reference proteome</keyword>
<evidence type="ECO:0000256" key="2">
    <source>
        <dbReference type="ARBA" id="ARBA00022723"/>
    </source>
</evidence>
<evidence type="ECO:0000259" key="8">
    <source>
        <dbReference type="Pfam" id="PF04234"/>
    </source>
</evidence>
<dbReference type="GO" id="GO:0042597">
    <property type="term" value="C:periplasmic space"/>
    <property type="evidence" value="ECO:0007669"/>
    <property type="project" value="InterPro"/>
</dbReference>
<gene>
    <name evidence="9" type="ORF">BBK14_19690</name>
</gene>
<dbReference type="InterPro" id="IPR014756">
    <property type="entry name" value="Ig_E-set"/>
</dbReference>
<evidence type="ECO:0000256" key="5">
    <source>
        <dbReference type="SAM" id="MobiDB-lite"/>
    </source>
</evidence>
<dbReference type="OrthoDB" id="5242236at2"/>
<evidence type="ECO:0000256" key="7">
    <source>
        <dbReference type="SAM" id="SignalP"/>
    </source>
</evidence>
<dbReference type="Pfam" id="PF04234">
    <property type="entry name" value="CopC"/>
    <property type="match status" value="1"/>
</dbReference>
<keyword evidence="2" id="KW-0479">Metal-binding</keyword>
<dbReference type="InterPro" id="IPR014755">
    <property type="entry name" value="Cu-Rt/internalin_Ig-like"/>
</dbReference>
<dbReference type="Proteomes" id="UP000179769">
    <property type="component" value="Unassembled WGS sequence"/>
</dbReference>
<reference evidence="10" key="1">
    <citation type="submission" date="2016-07" db="EMBL/GenBank/DDBJ databases">
        <title>Frankia sp. NRRL B-16219 Genome sequencing.</title>
        <authorList>
            <person name="Ghodhbane-Gtari F."/>
            <person name="Swanson E."/>
            <person name="Gueddou A."/>
            <person name="Louati M."/>
            <person name="Nouioui I."/>
            <person name="Hezbri K."/>
            <person name="Abebe-Akele F."/>
            <person name="Simpson S."/>
            <person name="Morris K."/>
            <person name="Thomas K."/>
            <person name="Gtari M."/>
            <person name="Tisa L.S."/>
        </authorList>
    </citation>
    <scope>NUCLEOTIDE SEQUENCE [LARGE SCALE GENOMIC DNA]</scope>
    <source>
        <strain evidence="10">NRRL B-16219</strain>
    </source>
</reference>
<feature type="compositionally biased region" description="Pro residues" evidence="5">
    <location>
        <begin position="162"/>
        <end position="175"/>
    </location>
</feature>
<feature type="signal peptide" evidence="7">
    <location>
        <begin position="1"/>
        <end position="21"/>
    </location>
</feature>
<feature type="chain" id="PRO_5039552953" evidence="7">
    <location>
        <begin position="22"/>
        <end position="210"/>
    </location>
</feature>
<comment type="caution">
    <text evidence="9">The sequence shown here is derived from an EMBL/GenBank/DDBJ whole genome shotgun (WGS) entry which is preliminary data.</text>
</comment>
<dbReference type="GO" id="GO:0030313">
    <property type="term" value="C:cell envelope"/>
    <property type="evidence" value="ECO:0007669"/>
    <property type="project" value="UniProtKB-SubCell"/>
</dbReference>
<evidence type="ECO:0000256" key="1">
    <source>
        <dbReference type="ARBA" id="ARBA00004196"/>
    </source>
</evidence>
<sequence>MQRRSLAATSTAALTTLTAVAAMMLAVILVTPRPAWAHSTLRSSDPADGSTLSAPPTRISLVFGAAVWADYATVAVTRAGGGQIPADPPQVTDTTLSVAVRDVTPGDYHVAWRVVSADGHPINGEFSFAVAAPPATVATTAAPEPAVPPGGTTAPDTATTTPPRPTDPAPTPPATSEPAEGGGNGWIIGVIIAGLAVVGGTVLLIRRNRE</sequence>
<protein>
    <submittedName>
        <fullName evidence="9">Copper resistance protein CopC</fullName>
    </submittedName>
</protein>
<dbReference type="GO" id="GO:0006825">
    <property type="term" value="P:copper ion transport"/>
    <property type="evidence" value="ECO:0007669"/>
    <property type="project" value="InterPro"/>
</dbReference>
<keyword evidence="3 7" id="KW-0732">Signal</keyword>
<feature type="compositionally biased region" description="Low complexity" evidence="5">
    <location>
        <begin position="139"/>
        <end position="161"/>
    </location>
</feature>
<keyword evidence="4" id="KW-0186">Copper</keyword>
<name>A0A1S1Q2A3_9ACTN</name>
<evidence type="ECO:0000256" key="6">
    <source>
        <dbReference type="SAM" id="Phobius"/>
    </source>
</evidence>
<dbReference type="GO" id="GO:0005507">
    <property type="term" value="F:copper ion binding"/>
    <property type="evidence" value="ECO:0007669"/>
    <property type="project" value="InterPro"/>
</dbReference>
<feature type="region of interest" description="Disordered" evidence="5">
    <location>
        <begin position="139"/>
        <end position="181"/>
    </location>
</feature>
<feature type="transmembrane region" description="Helical" evidence="6">
    <location>
        <begin position="185"/>
        <end position="205"/>
    </location>
</feature>
<dbReference type="InterPro" id="IPR032694">
    <property type="entry name" value="CopC/D"/>
</dbReference>
<evidence type="ECO:0000313" key="10">
    <source>
        <dbReference type="Proteomes" id="UP000179769"/>
    </source>
</evidence>
<dbReference type="PANTHER" id="PTHR34820">
    <property type="entry name" value="INNER MEMBRANE PROTEIN YEBZ"/>
    <property type="match status" value="1"/>
</dbReference>
<keyword evidence="6" id="KW-0472">Membrane</keyword>
<dbReference type="RefSeq" id="WP_071064474.1">
    <property type="nucleotide sequence ID" value="NZ_MAXA01000218.1"/>
</dbReference>
<dbReference type="GO" id="GO:0046688">
    <property type="term" value="P:response to copper ion"/>
    <property type="evidence" value="ECO:0007669"/>
    <property type="project" value="InterPro"/>
</dbReference>
<feature type="domain" description="CopC" evidence="8">
    <location>
        <begin position="38"/>
        <end position="130"/>
    </location>
</feature>
<evidence type="ECO:0000313" key="9">
    <source>
        <dbReference type="EMBL" id="OHV27709.1"/>
    </source>
</evidence>
<dbReference type="Gene3D" id="2.60.40.1220">
    <property type="match status" value="1"/>
</dbReference>
<evidence type="ECO:0000256" key="4">
    <source>
        <dbReference type="ARBA" id="ARBA00023008"/>
    </source>
</evidence>
<keyword evidence="6" id="KW-0812">Transmembrane</keyword>
<accession>A0A1S1Q2A3</accession>
<evidence type="ECO:0000256" key="3">
    <source>
        <dbReference type="ARBA" id="ARBA00022729"/>
    </source>
</evidence>
<comment type="subcellular location">
    <subcellularLocation>
        <location evidence="1">Cell envelope</location>
    </subcellularLocation>
</comment>